<dbReference type="GO" id="GO:0000981">
    <property type="term" value="F:DNA-binding transcription factor activity, RNA polymerase II-specific"/>
    <property type="evidence" value="ECO:0007669"/>
    <property type="project" value="TreeGrafter"/>
</dbReference>
<dbReference type="EMBL" id="WNTK01015027">
    <property type="protein sequence ID" value="KAG9461943.1"/>
    <property type="molecule type" value="Genomic_DNA"/>
</dbReference>
<evidence type="ECO:0000256" key="10">
    <source>
        <dbReference type="PROSITE-ProRule" id="PRU00042"/>
    </source>
</evidence>
<comment type="similarity">
    <text evidence="3">Belongs to the krueppel C2H2-type zinc-finger protein family.</text>
</comment>
<dbReference type="AlphaFoldDB" id="A0A8J6BG65"/>
<organism evidence="13 14">
    <name type="scientific">Eleutherodactylus coqui</name>
    <name type="common">Puerto Rican coqui</name>
    <dbReference type="NCBI Taxonomy" id="57060"/>
    <lineage>
        <taxon>Eukaryota</taxon>
        <taxon>Metazoa</taxon>
        <taxon>Chordata</taxon>
        <taxon>Craniata</taxon>
        <taxon>Vertebrata</taxon>
        <taxon>Euteleostomi</taxon>
        <taxon>Amphibia</taxon>
        <taxon>Batrachia</taxon>
        <taxon>Anura</taxon>
        <taxon>Neobatrachia</taxon>
        <taxon>Hyloidea</taxon>
        <taxon>Eleutherodactylidae</taxon>
        <taxon>Eleutherodactylinae</taxon>
        <taxon>Eleutherodactylus</taxon>
        <taxon>Eleutherodactylus</taxon>
    </lineage>
</organism>
<keyword evidence="4" id="KW-0479">Metal-binding</keyword>
<evidence type="ECO:0000313" key="14">
    <source>
        <dbReference type="Proteomes" id="UP000770717"/>
    </source>
</evidence>
<dbReference type="GO" id="GO:0000978">
    <property type="term" value="F:RNA polymerase II cis-regulatory region sequence-specific DNA binding"/>
    <property type="evidence" value="ECO:0007669"/>
    <property type="project" value="TreeGrafter"/>
</dbReference>
<dbReference type="Pfam" id="PF00096">
    <property type="entry name" value="zf-C2H2"/>
    <property type="match status" value="5"/>
</dbReference>
<keyword evidence="5" id="KW-0677">Repeat</keyword>
<feature type="domain" description="C2H2-type" evidence="11">
    <location>
        <begin position="132"/>
        <end position="159"/>
    </location>
</feature>
<evidence type="ECO:0000256" key="2">
    <source>
        <dbReference type="ARBA" id="ARBA00004123"/>
    </source>
</evidence>
<dbReference type="PROSITE" id="PS00028">
    <property type="entry name" value="ZINC_FINGER_C2H2_1"/>
    <property type="match status" value="4"/>
</dbReference>
<evidence type="ECO:0000256" key="9">
    <source>
        <dbReference type="ARBA" id="ARBA00023242"/>
    </source>
</evidence>
<dbReference type="FunFam" id="3.30.160.60:FF:000706">
    <property type="entry name" value="Zinc finger protein"/>
    <property type="match status" value="1"/>
</dbReference>
<evidence type="ECO:0000259" key="12">
    <source>
        <dbReference type="PROSITE" id="PS50805"/>
    </source>
</evidence>
<evidence type="ECO:0000313" key="13">
    <source>
        <dbReference type="EMBL" id="KAG9461943.1"/>
    </source>
</evidence>
<dbReference type="SMART" id="SM00355">
    <property type="entry name" value="ZnF_C2H2"/>
    <property type="match status" value="6"/>
</dbReference>
<protein>
    <submittedName>
        <fullName evidence="13">Uncharacterized protein</fullName>
    </submittedName>
</protein>
<reference evidence="13" key="1">
    <citation type="thesis" date="2020" institute="ProQuest LLC" country="789 East Eisenhower Parkway, Ann Arbor, MI, USA">
        <title>Comparative Genomics and Chromosome Evolution.</title>
        <authorList>
            <person name="Mudd A.B."/>
        </authorList>
    </citation>
    <scope>NUCLEOTIDE SEQUENCE</scope>
    <source>
        <strain evidence="13">HN-11 Male</strain>
        <tissue evidence="13">Kidney and liver</tissue>
    </source>
</reference>
<feature type="domain" description="C2H2-type" evidence="11">
    <location>
        <begin position="216"/>
        <end position="243"/>
    </location>
</feature>
<feature type="domain" description="C2H2-type" evidence="11">
    <location>
        <begin position="272"/>
        <end position="300"/>
    </location>
</feature>
<dbReference type="GO" id="GO:0008270">
    <property type="term" value="F:zinc ion binding"/>
    <property type="evidence" value="ECO:0007669"/>
    <property type="project" value="UniProtKB-KW"/>
</dbReference>
<name>A0A8J6BG65_ELECQ</name>
<accession>A0A8J6BG65</accession>
<evidence type="ECO:0000256" key="7">
    <source>
        <dbReference type="ARBA" id="ARBA00022833"/>
    </source>
</evidence>
<sequence>MMVKNYRLLHSLGWITVKPPLISMIEQGEDLYVKYPKQLGYPHIPRPSRRDSTSMKIVNYIKDTYNLHTFSERLRKSIDYFLTFCIQQTEDLLSGATVDLSAQAEHGFSESGPFCQVNPLLSQKPAIDERPFRCLRCDRRFKRFCDLVSHQKFHPFENGFSCFQCNLTFRNPKTLMKHELTHTGEKPFICPRCGKRFFTQHLLDNHLGVTLKKNPYVCSECGKRFPKKYILRKHEMVHNRNKPFLCSICGKGFTEEEDFNEHQRIHMEEHIYICASCGKRFSSKPSYDRHQQERACSQIPGLEQQGPLLLLKQIQEGESVLPKELQLHT</sequence>
<comment type="function">
    <text evidence="1">May be involved in transcriptional regulation.</text>
</comment>
<comment type="caution">
    <text evidence="13">The sequence shown here is derived from an EMBL/GenBank/DDBJ whole genome shotgun (WGS) entry which is preliminary data.</text>
</comment>
<dbReference type="SUPFAM" id="SSF57667">
    <property type="entry name" value="beta-beta-alpha zinc fingers"/>
    <property type="match status" value="4"/>
</dbReference>
<dbReference type="InterPro" id="IPR036236">
    <property type="entry name" value="Znf_C2H2_sf"/>
</dbReference>
<feature type="domain" description="C2H2-type" evidence="11">
    <location>
        <begin position="188"/>
        <end position="215"/>
    </location>
</feature>
<evidence type="ECO:0000259" key="11">
    <source>
        <dbReference type="PROSITE" id="PS50157"/>
    </source>
</evidence>
<dbReference type="FunFam" id="3.30.160.60:FF:000624">
    <property type="entry name" value="zinc finger protein 697"/>
    <property type="match status" value="1"/>
</dbReference>
<keyword evidence="7" id="KW-0862">Zinc</keyword>
<keyword evidence="6 10" id="KW-0863">Zinc-finger</keyword>
<evidence type="ECO:0000256" key="6">
    <source>
        <dbReference type="ARBA" id="ARBA00022771"/>
    </source>
</evidence>
<dbReference type="PROSITE" id="PS50805">
    <property type="entry name" value="KRAB"/>
    <property type="match status" value="1"/>
</dbReference>
<feature type="domain" description="C2H2-type" evidence="11">
    <location>
        <begin position="244"/>
        <end position="271"/>
    </location>
</feature>
<keyword evidence="9" id="KW-0539">Nucleus</keyword>
<evidence type="ECO:0000256" key="4">
    <source>
        <dbReference type="ARBA" id="ARBA00022723"/>
    </source>
</evidence>
<dbReference type="Proteomes" id="UP000770717">
    <property type="component" value="Unassembled WGS sequence"/>
</dbReference>
<feature type="domain" description="C2H2-type" evidence="11">
    <location>
        <begin position="160"/>
        <end position="187"/>
    </location>
</feature>
<evidence type="ECO:0000256" key="3">
    <source>
        <dbReference type="ARBA" id="ARBA00006991"/>
    </source>
</evidence>
<dbReference type="Gene3D" id="3.30.160.60">
    <property type="entry name" value="Classic Zinc Finger"/>
    <property type="match status" value="5"/>
</dbReference>
<gene>
    <name evidence="13" type="ORF">GDO78_015343</name>
</gene>
<dbReference type="GO" id="GO:0005634">
    <property type="term" value="C:nucleus"/>
    <property type="evidence" value="ECO:0007669"/>
    <property type="project" value="UniProtKB-SubCell"/>
</dbReference>
<feature type="domain" description="KRAB" evidence="12">
    <location>
        <begin position="1"/>
        <end position="44"/>
    </location>
</feature>
<dbReference type="OrthoDB" id="654211at2759"/>
<dbReference type="PROSITE" id="PS50157">
    <property type="entry name" value="ZINC_FINGER_C2H2_2"/>
    <property type="match status" value="6"/>
</dbReference>
<evidence type="ECO:0000256" key="5">
    <source>
        <dbReference type="ARBA" id="ARBA00022737"/>
    </source>
</evidence>
<dbReference type="FunFam" id="3.30.160.60:FF:000100">
    <property type="entry name" value="Zinc finger 45-like"/>
    <property type="match status" value="1"/>
</dbReference>
<dbReference type="PANTHER" id="PTHR23226:SF377">
    <property type="entry name" value="ZINC FINGER AND SCAN DOMAIN-CONTAINING PROTEIN 20"/>
    <property type="match status" value="1"/>
</dbReference>
<dbReference type="InterPro" id="IPR001909">
    <property type="entry name" value="KRAB"/>
</dbReference>
<keyword evidence="14" id="KW-1185">Reference proteome</keyword>
<comment type="subcellular location">
    <subcellularLocation>
        <location evidence="2">Nucleus</location>
    </subcellularLocation>
</comment>
<evidence type="ECO:0000256" key="8">
    <source>
        <dbReference type="ARBA" id="ARBA00023125"/>
    </source>
</evidence>
<dbReference type="PANTHER" id="PTHR23226">
    <property type="entry name" value="ZINC FINGER AND SCAN DOMAIN-CONTAINING"/>
    <property type="match status" value="1"/>
</dbReference>
<dbReference type="InterPro" id="IPR013087">
    <property type="entry name" value="Znf_C2H2_type"/>
</dbReference>
<keyword evidence="8" id="KW-0238">DNA-binding</keyword>
<proteinExistence type="inferred from homology"/>
<evidence type="ECO:0000256" key="1">
    <source>
        <dbReference type="ARBA" id="ARBA00003767"/>
    </source>
</evidence>